<sequence length="73" mass="8543">MSSVTMGNMNSITQDSDPIKEIQKYYDGIIENLRLNLQVAEERVRRLQDSEFKLESEIEDLKEQLAQIKIKNN</sequence>
<feature type="coiled-coil region" evidence="1">
    <location>
        <begin position="30"/>
        <end position="71"/>
    </location>
</feature>
<proteinExistence type="predicted"/>
<accession>A0A6C0FEM2</accession>
<reference evidence="2" key="1">
    <citation type="journal article" date="2020" name="Nature">
        <title>Giant virus diversity and host interactions through global metagenomics.</title>
        <authorList>
            <person name="Schulz F."/>
            <person name="Roux S."/>
            <person name="Paez-Espino D."/>
            <person name="Jungbluth S."/>
            <person name="Walsh D.A."/>
            <person name="Denef V.J."/>
            <person name="McMahon K.D."/>
            <person name="Konstantinidis K.T."/>
            <person name="Eloe-Fadrosh E.A."/>
            <person name="Kyrpides N.C."/>
            <person name="Woyke T."/>
        </authorList>
    </citation>
    <scope>NUCLEOTIDE SEQUENCE</scope>
    <source>
        <strain evidence="2">GVMAG-S-ERX556126-94</strain>
    </source>
</reference>
<evidence type="ECO:0000313" key="2">
    <source>
        <dbReference type="EMBL" id="QHT39023.1"/>
    </source>
</evidence>
<keyword evidence="1" id="KW-0175">Coiled coil</keyword>
<dbReference type="AlphaFoldDB" id="A0A6C0FEM2"/>
<evidence type="ECO:0000256" key="1">
    <source>
        <dbReference type="SAM" id="Coils"/>
    </source>
</evidence>
<dbReference type="SUPFAM" id="SSF90257">
    <property type="entry name" value="Myosin rod fragments"/>
    <property type="match status" value="1"/>
</dbReference>
<protein>
    <submittedName>
        <fullName evidence="2">Uncharacterized protein</fullName>
    </submittedName>
</protein>
<organism evidence="2">
    <name type="scientific">viral metagenome</name>
    <dbReference type="NCBI Taxonomy" id="1070528"/>
    <lineage>
        <taxon>unclassified sequences</taxon>
        <taxon>metagenomes</taxon>
        <taxon>organismal metagenomes</taxon>
    </lineage>
</organism>
<name>A0A6C0FEM2_9ZZZZ</name>
<dbReference type="EMBL" id="MN738838">
    <property type="protein sequence ID" value="QHT39023.1"/>
    <property type="molecule type" value="Genomic_DNA"/>
</dbReference>